<dbReference type="EMBL" id="CP039347">
    <property type="protein sequence ID" value="QCD87033.1"/>
    <property type="molecule type" value="Genomic_DNA"/>
</dbReference>
<gene>
    <name evidence="1" type="ORF">DEO72_LG3g1564</name>
</gene>
<evidence type="ECO:0000313" key="1">
    <source>
        <dbReference type="EMBL" id="QCD87033.1"/>
    </source>
</evidence>
<proteinExistence type="predicted"/>
<evidence type="ECO:0000313" key="2">
    <source>
        <dbReference type="Proteomes" id="UP000501690"/>
    </source>
</evidence>
<organism evidence="1 2">
    <name type="scientific">Vigna unguiculata</name>
    <name type="common">Cowpea</name>
    <dbReference type="NCBI Taxonomy" id="3917"/>
    <lineage>
        <taxon>Eukaryota</taxon>
        <taxon>Viridiplantae</taxon>
        <taxon>Streptophyta</taxon>
        <taxon>Embryophyta</taxon>
        <taxon>Tracheophyta</taxon>
        <taxon>Spermatophyta</taxon>
        <taxon>Magnoliopsida</taxon>
        <taxon>eudicotyledons</taxon>
        <taxon>Gunneridae</taxon>
        <taxon>Pentapetalae</taxon>
        <taxon>rosids</taxon>
        <taxon>fabids</taxon>
        <taxon>Fabales</taxon>
        <taxon>Fabaceae</taxon>
        <taxon>Papilionoideae</taxon>
        <taxon>50 kb inversion clade</taxon>
        <taxon>NPAAA clade</taxon>
        <taxon>indigoferoid/millettioid clade</taxon>
        <taxon>Phaseoleae</taxon>
        <taxon>Vigna</taxon>
    </lineage>
</organism>
<reference evidence="1 2" key="1">
    <citation type="submission" date="2019-04" db="EMBL/GenBank/DDBJ databases">
        <title>An improved genome assembly and genetic linkage map for asparagus bean, Vigna unguiculata ssp. sesquipedialis.</title>
        <authorList>
            <person name="Xia Q."/>
            <person name="Zhang R."/>
            <person name="Dong Y."/>
        </authorList>
    </citation>
    <scope>NUCLEOTIDE SEQUENCE [LARGE SCALE GENOMIC DNA]</scope>
    <source>
        <tissue evidence="1">Leaf</tissue>
    </source>
</reference>
<keyword evidence="2" id="KW-1185">Reference proteome</keyword>
<name>A0A4D6LEY2_VIGUN</name>
<sequence length="106" mass="12300">MLLHQGLHLHFSSAFTREAALIPFMAARSRLLETTVSDSSHRQRTRQRSLALILNYPLPRVREVHEDSEARHHRARHRDWVYNHHAATLLCLELWTTDDLAAGEGE</sequence>
<protein>
    <submittedName>
        <fullName evidence="1">Uncharacterized protein</fullName>
    </submittedName>
</protein>
<dbReference type="Proteomes" id="UP000501690">
    <property type="component" value="Linkage Group LG3"/>
</dbReference>
<accession>A0A4D6LEY2</accession>
<dbReference type="AlphaFoldDB" id="A0A4D6LEY2"/>